<evidence type="ECO:0000313" key="4">
    <source>
        <dbReference type="EMBL" id="WUV44212.1"/>
    </source>
</evidence>
<evidence type="ECO:0000313" key="5">
    <source>
        <dbReference type="Proteomes" id="UP001432062"/>
    </source>
</evidence>
<evidence type="ECO:0000259" key="3">
    <source>
        <dbReference type="PROSITE" id="PS50977"/>
    </source>
</evidence>
<proteinExistence type="predicted"/>
<organism evidence="4 5">
    <name type="scientific">Nocardia vinacea</name>
    <dbReference type="NCBI Taxonomy" id="96468"/>
    <lineage>
        <taxon>Bacteria</taxon>
        <taxon>Bacillati</taxon>
        <taxon>Actinomycetota</taxon>
        <taxon>Actinomycetes</taxon>
        <taxon>Mycobacteriales</taxon>
        <taxon>Nocardiaceae</taxon>
        <taxon>Nocardia</taxon>
    </lineage>
</organism>
<feature type="DNA-binding region" description="H-T-H motif" evidence="2">
    <location>
        <begin position="35"/>
        <end position="54"/>
    </location>
</feature>
<dbReference type="InterPro" id="IPR050109">
    <property type="entry name" value="HTH-type_TetR-like_transc_reg"/>
</dbReference>
<dbReference type="PRINTS" id="PR00455">
    <property type="entry name" value="HTHTETR"/>
</dbReference>
<accession>A0ABZ1YQQ6</accession>
<sequence length="200" mass="22531">MKPARASDAEDSPTRSALLDAAEQIMREEGYAAVSTRRVAARAEANSALYHYYFGNMDNLFIELFRRGADRSYQRQLEALASPQPLWALWEAIHDQSHTALTMEFVALANHRKAIRTEIANSSRRFRAMQLDAVTKVLGDYGAAAETYTPGALVLLMSSVSRFLRMEEAFDVDTAHDEAIELIESFLRDVEGERRQPTSQ</sequence>
<dbReference type="EMBL" id="CP109441">
    <property type="protein sequence ID" value="WUV44212.1"/>
    <property type="molecule type" value="Genomic_DNA"/>
</dbReference>
<gene>
    <name evidence="4" type="ORF">OG563_34295</name>
</gene>
<reference evidence="4" key="1">
    <citation type="submission" date="2022-10" db="EMBL/GenBank/DDBJ databases">
        <title>The complete genomes of actinobacterial strains from the NBC collection.</title>
        <authorList>
            <person name="Joergensen T.S."/>
            <person name="Alvarez Arevalo M."/>
            <person name="Sterndorff E.B."/>
            <person name="Faurdal D."/>
            <person name="Vuksanovic O."/>
            <person name="Mourched A.-S."/>
            <person name="Charusanti P."/>
            <person name="Shaw S."/>
            <person name="Blin K."/>
            <person name="Weber T."/>
        </authorList>
    </citation>
    <scope>NUCLEOTIDE SEQUENCE</scope>
    <source>
        <strain evidence="4">NBC_01482</strain>
    </source>
</reference>
<dbReference type="InterPro" id="IPR001647">
    <property type="entry name" value="HTH_TetR"/>
</dbReference>
<dbReference type="Proteomes" id="UP001432062">
    <property type="component" value="Chromosome"/>
</dbReference>
<dbReference type="SUPFAM" id="SSF46689">
    <property type="entry name" value="Homeodomain-like"/>
    <property type="match status" value="1"/>
</dbReference>
<dbReference type="Pfam" id="PF00440">
    <property type="entry name" value="TetR_N"/>
    <property type="match status" value="1"/>
</dbReference>
<dbReference type="PROSITE" id="PS50977">
    <property type="entry name" value="HTH_TETR_2"/>
    <property type="match status" value="1"/>
</dbReference>
<dbReference type="InterPro" id="IPR009057">
    <property type="entry name" value="Homeodomain-like_sf"/>
</dbReference>
<name>A0ABZ1YQQ6_9NOCA</name>
<keyword evidence="1 2" id="KW-0238">DNA-binding</keyword>
<dbReference type="PANTHER" id="PTHR30055:SF235">
    <property type="entry name" value="TRANSCRIPTIONAL REGULATORY PROTEIN"/>
    <property type="match status" value="1"/>
</dbReference>
<protein>
    <submittedName>
        <fullName evidence="4">TetR/AcrR family transcriptional regulator</fullName>
    </submittedName>
</protein>
<dbReference type="Gene3D" id="1.10.357.10">
    <property type="entry name" value="Tetracycline Repressor, domain 2"/>
    <property type="match status" value="1"/>
</dbReference>
<dbReference type="RefSeq" id="WP_329407065.1">
    <property type="nucleotide sequence ID" value="NZ_CP109441.1"/>
</dbReference>
<evidence type="ECO:0000256" key="1">
    <source>
        <dbReference type="ARBA" id="ARBA00023125"/>
    </source>
</evidence>
<feature type="domain" description="HTH tetR-type" evidence="3">
    <location>
        <begin position="12"/>
        <end position="72"/>
    </location>
</feature>
<keyword evidence="5" id="KW-1185">Reference proteome</keyword>
<evidence type="ECO:0000256" key="2">
    <source>
        <dbReference type="PROSITE-ProRule" id="PRU00335"/>
    </source>
</evidence>
<dbReference type="PANTHER" id="PTHR30055">
    <property type="entry name" value="HTH-TYPE TRANSCRIPTIONAL REGULATOR RUTR"/>
    <property type="match status" value="1"/>
</dbReference>